<gene>
    <name evidence="7" type="ORF">HD841_003036</name>
</gene>
<evidence type="ECO:0000313" key="7">
    <source>
        <dbReference type="EMBL" id="NYD91229.1"/>
    </source>
</evidence>
<keyword evidence="3" id="KW-0233">DNA recombination</keyword>
<dbReference type="PROSITE" id="PS51898">
    <property type="entry name" value="TYR_RECOMBINASE"/>
    <property type="match status" value="1"/>
</dbReference>
<feature type="domain" description="Core-binding (CB)" evidence="6">
    <location>
        <begin position="48"/>
        <end position="123"/>
    </location>
</feature>
<reference evidence="7 8" key="1">
    <citation type="submission" date="2020-07" db="EMBL/GenBank/DDBJ databases">
        <authorList>
            <person name="Partida-Martinez L."/>
            <person name="Huntemann M."/>
            <person name="Clum A."/>
            <person name="Wang J."/>
            <person name="Palaniappan K."/>
            <person name="Ritter S."/>
            <person name="Chen I.-M."/>
            <person name="Stamatis D."/>
            <person name="Reddy T."/>
            <person name="O'Malley R."/>
            <person name="Daum C."/>
            <person name="Shapiro N."/>
            <person name="Ivanova N."/>
            <person name="Kyrpides N."/>
            <person name="Woyke T."/>
        </authorList>
    </citation>
    <scope>NUCLEOTIDE SEQUENCE [LARGE SCALE GENOMIC DNA]</scope>
    <source>
        <strain evidence="7 8">AS2.3</strain>
    </source>
</reference>
<dbReference type="EMBL" id="JACCBY010000004">
    <property type="protein sequence ID" value="NYD91229.1"/>
    <property type="molecule type" value="Genomic_DNA"/>
</dbReference>
<keyword evidence="8" id="KW-1185">Reference proteome</keyword>
<dbReference type="InterPro" id="IPR044068">
    <property type="entry name" value="CB"/>
</dbReference>
<dbReference type="SUPFAM" id="SSF47823">
    <property type="entry name" value="lambda integrase-like, N-terminal domain"/>
    <property type="match status" value="1"/>
</dbReference>
<feature type="domain" description="Tyr recombinase" evidence="5">
    <location>
        <begin position="159"/>
        <end position="404"/>
    </location>
</feature>
<dbReference type="InterPro" id="IPR010998">
    <property type="entry name" value="Integrase_recombinase_N"/>
</dbReference>
<dbReference type="RefSeq" id="WP_179509642.1">
    <property type="nucleotide sequence ID" value="NZ_JACCBY010000004.1"/>
</dbReference>
<dbReference type="PROSITE" id="PS51900">
    <property type="entry name" value="CB"/>
    <property type="match status" value="1"/>
</dbReference>
<dbReference type="Gene3D" id="1.10.150.130">
    <property type="match status" value="1"/>
</dbReference>
<evidence type="ECO:0000313" key="8">
    <source>
        <dbReference type="Proteomes" id="UP000517753"/>
    </source>
</evidence>
<dbReference type="GO" id="GO:0015074">
    <property type="term" value="P:DNA integration"/>
    <property type="evidence" value="ECO:0007669"/>
    <property type="project" value="UniProtKB-KW"/>
</dbReference>
<sequence>MSEIILHRTEGASLPTRAARRTPEPAEVRLTRIITALLPRGAVPISELGFTTQLAAMAEASKAALAADLACYAAWCADERRQPLPADPETIVFYLAMLEARGAKPATLARRVASLAGVHHLCGLTEGAQPPTSHAMVRSALKAVRRRRGAAQSQAAPLRFGAALDPHSKGFTLSALLAACGGDLQGLRDAALLSLGYDAGLRVSELVGVEEAQIEPQGDGSALLFIPTSKTDQEGQGAWAWLSPDTMRRVGAWLEASAIQSGPIFRRVGIDRRRARAAVPPMAYDAIPGNTRHWQARLRGTPAQAARTVYTVGTTALTRQGVNTIYRRLALSAYDQGLVAMPAAEVGAAVRAISTHSLRVGLTQDLFAAGEDGVGIAQALRWSSPSTALRYGRKLAAHSNVAARVLSRVRG</sequence>
<name>A0A7Y9FPV6_9SPHN</name>
<dbReference type="Proteomes" id="UP000517753">
    <property type="component" value="Unassembled WGS sequence"/>
</dbReference>
<protein>
    <submittedName>
        <fullName evidence="7">Integrase</fullName>
    </submittedName>
</protein>
<evidence type="ECO:0000259" key="6">
    <source>
        <dbReference type="PROSITE" id="PS51900"/>
    </source>
</evidence>
<evidence type="ECO:0000259" key="5">
    <source>
        <dbReference type="PROSITE" id="PS51898"/>
    </source>
</evidence>
<dbReference type="InterPro" id="IPR013762">
    <property type="entry name" value="Integrase-like_cat_sf"/>
</dbReference>
<dbReference type="SUPFAM" id="SSF56349">
    <property type="entry name" value="DNA breaking-rejoining enzymes"/>
    <property type="match status" value="2"/>
</dbReference>
<dbReference type="Gene3D" id="1.10.443.10">
    <property type="entry name" value="Intergrase catalytic core"/>
    <property type="match status" value="1"/>
</dbReference>
<evidence type="ECO:0000256" key="3">
    <source>
        <dbReference type="ARBA" id="ARBA00023172"/>
    </source>
</evidence>
<evidence type="ECO:0000256" key="4">
    <source>
        <dbReference type="PROSITE-ProRule" id="PRU01248"/>
    </source>
</evidence>
<evidence type="ECO:0000256" key="1">
    <source>
        <dbReference type="ARBA" id="ARBA00022908"/>
    </source>
</evidence>
<comment type="caution">
    <text evidence="7">The sequence shown here is derived from an EMBL/GenBank/DDBJ whole genome shotgun (WGS) entry which is preliminary data.</text>
</comment>
<dbReference type="InterPro" id="IPR011010">
    <property type="entry name" value="DNA_brk_join_enz"/>
</dbReference>
<dbReference type="GO" id="GO:0003677">
    <property type="term" value="F:DNA binding"/>
    <property type="evidence" value="ECO:0007669"/>
    <property type="project" value="UniProtKB-UniRule"/>
</dbReference>
<organism evidence="7 8">
    <name type="scientific">Sphingomonas melonis</name>
    <dbReference type="NCBI Taxonomy" id="152682"/>
    <lineage>
        <taxon>Bacteria</taxon>
        <taxon>Pseudomonadati</taxon>
        <taxon>Pseudomonadota</taxon>
        <taxon>Alphaproteobacteria</taxon>
        <taxon>Sphingomonadales</taxon>
        <taxon>Sphingomonadaceae</taxon>
        <taxon>Sphingomonas</taxon>
    </lineage>
</organism>
<keyword evidence="1" id="KW-0229">DNA integration</keyword>
<evidence type="ECO:0000256" key="2">
    <source>
        <dbReference type="ARBA" id="ARBA00023125"/>
    </source>
</evidence>
<dbReference type="GO" id="GO:0006310">
    <property type="term" value="P:DNA recombination"/>
    <property type="evidence" value="ECO:0007669"/>
    <property type="project" value="UniProtKB-KW"/>
</dbReference>
<accession>A0A7Y9FPV6</accession>
<keyword evidence="2 4" id="KW-0238">DNA-binding</keyword>
<reference evidence="7 8" key="2">
    <citation type="submission" date="2020-08" db="EMBL/GenBank/DDBJ databases">
        <title>The Agave Microbiome: Exploring the role of microbial communities in plant adaptations to desert environments.</title>
        <authorList>
            <person name="Partida-Martinez L.P."/>
        </authorList>
    </citation>
    <scope>NUCLEOTIDE SEQUENCE [LARGE SCALE GENOMIC DNA]</scope>
    <source>
        <strain evidence="7 8">AS2.3</strain>
    </source>
</reference>
<dbReference type="AlphaFoldDB" id="A0A7Y9FPV6"/>
<dbReference type="InterPro" id="IPR002104">
    <property type="entry name" value="Integrase_catalytic"/>
</dbReference>
<proteinExistence type="predicted"/>